<protein>
    <submittedName>
        <fullName evidence="1">Uncharacterized protein</fullName>
    </submittedName>
</protein>
<reference evidence="1" key="1">
    <citation type="submission" date="2022-04" db="EMBL/GenBank/DDBJ databases">
        <title>Genome of the entomopathogenic fungus Entomophthora muscae.</title>
        <authorList>
            <person name="Elya C."/>
            <person name="Lovett B.R."/>
            <person name="Lee E."/>
            <person name="Macias A.M."/>
            <person name="Hajek A.E."/>
            <person name="De Bivort B.L."/>
            <person name="Kasson M.T."/>
            <person name="De Fine Licht H.H."/>
            <person name="Stajich J.E."/>
        </authorList>
    </citation>
    <scope>NUCLEOTIDE SEQUENCE</scope>
    <source>
        <strain evidence="1">Berkeley</strain>
    </source>
</reference>
<sequence length="85" mass="9510">MKIIRLKTRSFVARAQSKAGQVHGFESRMATNIGPPVYLPEEALPPIQKLPESIPYQNISAPEIHLKPVLFITPATPYTNLIYLP</sequence>
<accession>A0ACC2RV81</accession>
<comment type="caution">
    <text evidence="1">The sequence shown here is derived from an EMBL/GenBank/DDBJ whole genome shotgun (WGS) entry which is preliminary data.</text>
</comment>
<evidence type="ECO:0000313" key="2">
    <source>
        <dbReference type="Proteomes" id="UP001165960"/>
    </source>
</evidence>
<keyword evidence="2" id="KW-1185">Reference proteome</keyword>
<dbReference type="Proteomes" id="UP001165960">
    <property type="component" value="Unassembled WGS sequence"/>
</dbReference>
<name>A0ACC2RV81_9FUNG</name>
<gene>
    <name evidence="1" type="ORF">DSO57_1019305</name>
</gene>
<dbReference type="EMBL" id="QTSX02006476">
    <property type="protein sequence ID" value="KAJ9053954.1"/>
    <property type="molecule type" value="Genomic_DNA"/>
</dbReference>
<organism evidence="1 2">
    <name type="scientific">Entomophthora muscae</name>
    <dbReference type="NCBI Taxonomy" id="34485"/>
    <lineage>
        <taxon>Eukaryota</taxon>
        <taxon>Fungi</taxon>
        <taxon>Fungi incertae sedis</taxon>
        <taxon>Zoopagomycota</taxon>
        <taxon>Entomophthoromycotina</taxon>
        <taxon>Entomophthoromycetes</taxon>
        <taxon>Entomophthorales</taxon>
        <taxon>Entomophthoraceae</taxon>
        <taxon>Entomophthora</taxon>
    </lineage>
</organism>
<evidence type="ECO:0000313" key="1">
    <source>
        <dbReference type="EMBL" id="KAJ9053954.1"/>
    </source>
</evidence>
<proteinExistence type="predicted"/>